<keyword evidence="3" id="KW-0722">Serine protease inhibitor</keyword>
<sequence length="70" mass="7502">MPGAVPTSWPQLVGQPYFQAYQIITRERPDVHIEELQGGTAPPAGPPDNTRVRVYINGNLVVVPPAPAVG</sequence>
<dbReference type="Pfam" id="PF00280">
    <property type="entry name" value="potato_inhibit"/>
    <property type="match status" value="1"/>
</dbReference>
<evidence type="ECO:0000256" key="1">
    <source>
        <dbReference type="ARBA" id="ARBA00008210"/>
    </source>
</evidence>
<dbReference type="PANTHER" id="PTHR33091:SF78">
    <property type="match status" value="1"/>
</dbReference>
<dbReference type="Gene3D" id="3.30.10.10">
    <property type="entry name" value="Trypsin Inhibitor V, subunit A"/>
    <property type="match status" value="1"/>
</dbReference>
<evidence type="ECO:0000313" key="5">
    <source>
        <dbReference type="Proteomes" id="UP001497457"/>
    </source>
</evidence>
<proteinExistence type="inferred from homology"/>
<dbReference type="GO" id="GO:0004867">
    <property type="term" value="F:serine-type endopeptidase inhibitor activity"/>
    <property type="evidence" value="ECO:0007669"/>
    <property type="project" value="UniProtKB-KW"/>
</dbReference>
<accession>A0ABC9A5B4</accession>
<dbReference type="AlphaFoldDB" id="A0ABC9A5B4"/>
<name>A0ABC9A5B4_9POAL</name>
<comment type="similarity">
    <text evidence="1">Belongs to the protease inhibitor I13 (potato type I serine protease inhibitor) family.</text>
</comment>
<protein>
    <submittedName>
        <fullName evidence="4">Uncharacterized protein</fullName>
    </submittedName>
</protein>
<keyword evidence="2" id="KW-0646">Protease inhibitor</keyword>
<dbReference type="InterPro" id="IPR036354">
    <property type="entry name" value="Prot_inh_pot1_sf"/>
</dbReference>
<dbReference type="InterPro" id="IPR000864">
    <property type="entry name" value="Prot_inh_pot1"/>
</dbReference>
<evidence type="ECO:0000256" key="2">
    <source>
        <dbReference type="ARBA" id="ARBA00022690"/>
    </source>
</evidence>
<reference evidence="4" key="1">
    <citation type="submission" date="2024-10" db="EMBL/GenBank/DDBJ databases">
        <authorList>
            <person name="Ryan C."/>
        </authorList>
    </citation>
    <scope>NUCLEOTIDE SEQUENCE [LARGE SCALE GENOMIC DNA]</scope>
</reference>
<dbReference type="EMBL" id="OZ075112">
    <property type="protein sequence ID" value="CAL4971703.1"/>
    <property type="molecule type" value="Genomic_DNA"/>
</dbReference>
<dbReference type="PANTHER" id="PTHR33091">
    <property type="entry name" value="PROTEIN, PUTATIVE, EXPRESSED-RELATED"/>
    <property type="match status" value="1"/>
</dbReference>
<dbReference type="SUPFAM" id="SSF54654">
    <property type="entry name" value="CI-2 family of serine protease inhibitors"/>
    <property type="match status" value="1"/>
</dbReference>
<evidence type="ECO:0000256" key="3">
    <source>
        <dbReference type="ARBA" id="ARBA00022900"/>
    </source>
</evidence>
<gene>
    <name evidence="4" type="ORF">URODEC1_LOCUS50822</name>
</gene>
<organism evidence="4 5">
    <name type="scientific">Urochloa decumbens</name>
    <dbReference type="NCBI Taxonomy" id="240449"/>
    <lineage>
        <taxon>Eukaryota</taxon>
        <taxon>Viridiplantae</taxon>
        <taxon>Streptophyta</taxon>
        <taxon>Embryophyta</taxon>
        <taxon>Tracheophyta</taxon>
        <taxon>Spermatophyta</taxon>
        <taxon>Magnoliopsida</taxon>
        <taxon>Liliopsida</taxon>
        <taxon>Poales</taxon>
        <taxon>Poaceae</taxon>
        <taxon>PACMAD clade</taxon>
        <taxon>Panicoideae</taxon>
        <taxon>Panicodae</taxon>
        <taxon>Paniceae</taxon>
        <taxon>Melinidinae</taxon>
        <taxon>Urochloa</taxon>
    </lineage>
</organism>
<dbReference type="Proteomes" id="UP001497457">
    <property type="component" value="Chromosome 2b"/>
</dbReference>
<keyword evidence="5" id="KW-1185">Reference proteome</keyword>
<evidence type="ECO:0000313" key="4">
    <source>
        <dbReference type="EMBL" id="CAL4971703.1"/>
    </source>
</evidence>